<evidence type="ECO:0000313" key="4">
    <source>
        <dbReference type="Proteomes" id="UP000756860"/>
    </source>
</evidence>
<evidence type="ECO:0000256" key="1">
    <source>
        <dbReference type="ARBA" id="ARBA00007435"/>
    </source>
</evidence>
<sequence>MNWCVYVILCSDNTLYTGITTDIERRLRQHASGIGAKYFRGRQPLRVMYLENGHSRSSASRRESQIKTMDRADKMQLVGGLNSAASF</sequence>
<organism evidence="3 4">
    <name type="scientific">Geomobilimonas luticola</name>
    <dbReference type="NCBI Taxonomy" id="1114878"/>
    <lineage>
        <taxon>Bacteria</taxon>
        <taxon>Pseudomonadati</taxon>
        <taxon>Thermodesulfobacteriota</taxon>
        <taxon>Desulfuromonadia</taxon>
        <taxon>Geobacterales</taxon>
        <taxon>Geobacteraceae</taxon>
        <taxon>Geomobilimonas</taxon>
    </lineage>
</organism>
<dbReference type="PROSITE" id="PS50164">
    <property type="entry name" value="GIY_YIG"/>
    <property type="match status" value="1"/>
</dbReference>
<dbReference type="Pfam" id="PF01541">
    <property type="entry name" value="GIY-YIG"/>
    <property type="match status" value="1"/>
</dbReference>
<name>A0ABS5SD64_9BACT</name>
<dbReference type="SUPFAM" id="SSF82771">
    <property type="entry name" value="GIY-YIG endonuclease"/>
    <property type="match status" value="1"/>
</dbReference>
<accession>A0ABS5SD64</accession>
<evidence type="ECO:0000259" key="2">
    <source>
        <dbReference type="PROSITE" id="PS50164"/>
    </source>
</evidence>
<dbReference type="RefSeq" id="WP_214174498.1">
    <property type="nucleotide sequence ID" value="NZ_JAHCVK010000001.1"/>
</dbReference>
<dbReference type="Gene3D" id="3.40.1440.10">
    <property type="entry name" value="GIY-YIG endonuclease"/>
    <property type="match status" value="1"/>
</dbReference>
<comment type="caution">
    <text evidence="3">The sequence shown here is derived from an EMBL/GenBank/DDBJ whole genome shotgun (WGS) entry which is preliminary data.</text>
</comment>
<dbReference type="PANTHER" id="PTHR34477">
    <property type="entry name" value="UPF0213 PROTEIN YHBQ"/>
    <property type="match status" value="1"/>
</dbReference>
<dbReference type="Proteomes" id="UP000756860">
    <property type="component" value="Unassembled WGS sequence"/>
</dbReference>
<proteinExistence type="inferred from homology"/>
<dbReference type="EMBL" id="JAHCVK010000001">
    <property type="protein sequence ID" value="MBT0652562.1"/>
    <property type="molecule type" value="Genomic_DNA"/>
</dbReference>
<keyword evidence="4" id="KW-1185">Reference proteome</keyword>
<dbReference type="InterPro" id="IPR000305">
    <property type="entry name" value="GIY-YIG_endonuc"/>
</dbReference>
<dbReference type="InterPro" id="IPR035901">
    <property type="entry name" value="GIY-YIG_endonuc_sf"/>
</dbReference>
<gene>
    <name evidence="3" type="ORF">KI810_05805</name>
</gene>
<feature type="domain" description="GIY-YIG" evidence="2">
    <location>
        <begin position="1"/>
        <end position="76"/>
    </location>
</feature>
<evidence type="ECO:0000313" key="3">
    <source>
        <dbReference type="EMBL" id="MBT0652562.1"/>
    </source>
</evidence>
<reference evidence="3 4" key="1">
    <citation type="submission" date="2021-05" db="EMBL/GenBank/DDBJ databases">
        <title>The draft genome of Geobacter luticola JCM 17780.</title>
        <authorList>
            <person name="Xu Z."/>
            <person name="Masuda Y."/>
            <person name="Itoh H."/>
            <person name="Senoo K."/>
        </authorList>
    </citation>
    <scope>NUCLEOTIDE SEQUENCE [LARGE SCALE GENOMIC DNA]</scope>
    <source>
        <strain evidence="3 4">JCM 17780</strain>
    </source>
</reference>
<dbReference type="CDD" id="cd10456">
    <property type="entry name" value="GIY-YIG_UPF0213"/>
    <property type="match status" value="1"/>
</dbReference>
<protein>
    <submittedName>
        <fullName evidence="3">GIY-YIG nuclease family protein</fullName>
    </submittedName>
</protein>
<dbReference type="PANTHER" id="PTHR34477:SF1">
    <property type="entry name" value="UPF0213 PROTEIN YHBQ"/>
    <property type="match status" value="1"/>
</dbReference>
<dbReference type="InterPro" id="IPR050190">
    <property type="entry name" value="UPF0213_domain"/>
</dbReference>
<comment type="similarity">
    <text evidence="1">Belongs to the UPF0213 family.</text>
</comment>